<gene>
    <name evidence="2" type="ORF">NX782_20705</name>
</gene>
<accession>A0ABT2ABM2</accession>
<dbReference type="Proteomes" id="UP001205560">
    <property type="component" value="Unassembled WGS sequence"/>
</dbReference>
<protein>
    <submittedName>
        <fullName evidence="2">Uncharacterized protein</fullName>
    </submittedName>
</protein>
<dbReference type="EMBL" id="JANUGX010000029">
    <property type="protein sequence ID" value="MCS0591616.1"/>
    <property type="molecule type" value="Genomic_DNA"/>
</dbReference>
<keyword evidence="3" id="KW-1185">Reference proteome</keyword>
<dbReference type="RefSeq" id="WP_258847385.1">
    <property type="nucleotide sequence ID" value="NZ_JANUGX010000029.1"/>
</dbReference>
<evidence type="ECO:0000313" key="2">
    <source>
        <dbReference type="EMBL" id="MCS0591616.1"/>
    </source>
</evidence>
<comment type="caution">
    <text evidence="2">The sequence shown here is derived from an EMBL/GenBank/DDBJ whole genome shotgun (WGS) entry which is preliminary data.</text>
</comment>
<feature type="compositionally biased region" description="Gly residues" evidence="1">
    <location>
        <begin position="25"/>
        <end position="35"/>
    </location>
</feature>
<name>A0ABT2ABM2_9BURK</name>
<reference evidence="2 3" key="1">
    <citation type="submission" date="2022-08" db="EMBL/GenBank/DDBJ databases">
        <title>Reclassification of Massilia species as members of the genera Telluria, Duganella, Pseudoduganella, Mokoshia gen. nov. and Zemynaea gen. nov. using orthogonal and non-orthogonal genome-based approaches.</title>
        <authorList>
            <person name="Bowman J.P."/>
        </authorList>
    </citation>
    <scope>NUCLEOTIDE SEQUENCE [LARGE SCALE GENOMIC DNA]</scope>
    <source>
        <strain evidence="2 3">LMG 28164</strain>
    </source>
</reference>
<organism evidence="2 3">
    <name type="scientific">Massilia norwichensis</name>
    <dbReference type="NCBI Taxonomy" id="1442366"/>
    <lineage>
        <taxon>Bacteria</taxon>
        <taxon>Pseudomonadati</taxon>
        <taxon>Pseudomonadota</taxon>
        <taxon>Betaproteobacteria</taxon>
        <taxon>Burkholderiales</taxon>
        <taxon>Oxalobacteraceae</taxon>
        <taxon>Telluria group</taxon>
        <taxon>Massilia</taxon>
    </lineage>
</organism>
<evidence type="ECO:0000256" key="1">
    <source>
        <dbReference type="SAM" id="MobiDB-lite"/>
    </source>
</evidence>
<proteinExistence type="predicted"/>
<feature type="region of interest" description="Disordered" evidence="1">
    <location>
        <begin position="22"/>
        <end position="51"/>
    </location>
</feature>
<evidence type="ECO:0000313" key="3">
    <source>
        <dbReference type="Proteomes" id="UP001205560"/>
    </source>
</evidence>
<sequence length="93" mass="9737">MKNLSIKDLACTQELDHAGMAAVRGGHGSGKGGYGPWFPSPQPAHVSSSLDASQDLTQLQKVVNATANGSAFIDCVDVKNNTHQYGQNNLLVG</sequence>